<comment type="caution">
    <text evidence="2">The sequence shown here is derived from an EMBL/GenBank/DDBJ whole genome shotgun (WGS) entry which is preliminary data.</text>
</comment>
<keyword evidence="3" id="KW-1185">Reference proteome</keyword>
<keyword evidence="1" id="KW-0732">Signal</keyword>
<dbReference type="RefSeq" id="XP_040711101.1">
    <property type="nucleotide sequence ID" value="XM_040865401.1"/>
</dbReference>
<dbReference type="AlphaFoldDB" id="A0A1Y2DG27"/>
<proteinExistence type="predicted"/>
<name>A0A1Y2DG27_9PEZI</name>
<dbReference type="GeneID" id="63781613"/>
<reference evidence="2 3" key="1">
    <citation type="submission" date="2016-07" db="EMBL/GenBank/DDBJ databases">
        <title>Pervasive Adenine N6-methylation of Active Genes in Fungi.</title>
        <authorList>
            <consortium name="DOE Joint Genome Institute"/>
            <person name="Mondo S.J."/>
            <person name="Dannebaum R.O."/>
            <person name="Kuo R.C."/>
            <person name="Labutti K."/>
            <person name="Haridas S."/>
            <person name="Kuo A."/>
            <person name="Salamov A."/>
            <person name="Ahrendt S.R."/>
            <person name="Lipzen A."/>
            <person name="Sullivan W."/>
            <person name="Andreopoulos W.B."/>
            <person name="Clum A."/>
            <person name="Lindquist E."/>
            <person name="Daum C."/>
            <person name="Ramamoorthy G.K."/>
            <person name="Gryganskyi A."/>
            <person name="Culley D."/>
            <person name="Magnuson J.K."/>
            <person name="James T.Y."/>
            <person name="O'Malley M.A."/>
            <person name="Stajich J.E."/>
            <person name="Spatafora J.W."/>
            <person name="Visel A."/>
            <person name="Grigoriev I.V."/>
        </authorList>
    </citation>
    <scope>NUCLEOTIDE SEQUENCE [LARGE SCALE GENOMIC DNA]</scope>
    <source>
        <strain evidence="2 3">CBS 129021</strain>
    </source>
</reference>
<dbReference type="InParanoid" id="A0A1Y2DG27"/>
<evidence type="ECO:0000313" key="3">
    <source>
        <dbReference type="Proteomes" id="UP000193689"/>
    </source>
</evidence>
<organism evidence="2 3">
    <name type="scientific">Pseudomassariella vexata</name>
    <dbReference type="NCBI Taxonomy" id="1141098"/>
    <lineage>
        <taxon>Eukaryota</taxon>
        <taxon>Fungi</taxon>
        <taxon>Dikarya</taxon>
        <taxon>Ascomycota</taxon>
        <taxon>Pezizomycotina</taxon>
        <taxon>Sordariomycetes</taxon>
        <taxon>Xylariomycetidae</taxon>
        <taxon>Amphisphaeriales</taxon>
        <taxon>Pseudomassariaceae</taxon>
        <taxon>Pseudomassariella</taxon>
    </lineage>
</organism>
<protein>
    <submittedName>
        <fullName evidence="2">Uncharacterized protein</fullName>
    </submittedName>
</protein>
<feature type="chain" id="PRO_5012101499" evidence="1">
    <location>
        <begin position="19"/>
        <end position="77"/>
    </location>
</feature>
<evidence type="ECO:0000256" key="1">
    <source>
        <dbReference type="SAM" id="SignalP"/>
    </source>
</evidence>
<feature type="signal peptide" evidence="1">
    <location>
        <begin position="1"/>
        <end position="18"/>
    </location>
</feature>
<dbReference type="Proteomes" id="UP000193689">
    <property type="component" value="Unassembled WGS sequence"/>
</dbReference>
<evidence type="ECO:0000313" key="2">
    <source>
        <dbReference type="EMBL" id="ORY58066.1"/>
    </source>
</evidence>
<accession>A0A1Y2DG27</accession>
<sequence length="77" mass="8633">MATIAAVLLFSFGMPSYSSFDSFIRCFAKSSGSLDVEEALKPRHMIAQKKLRAIVGDLAFFEDDDTDFEFGFYFGVE</sequence>
<dbReference type="EMBL" id="MCFJ01000017">
    <property type="protein sequence ID" value="ORY58066.1"/>
    <property type="molecule type" value="Genomic_DNA"/>
</dbReference>
<gene>
    <name evidence="2" type="ORF">BCR38DRAFT_527629</name>
</gene>